<dbReference type="EMBL" id="DSBX01000272">
    <property type="protein sequence ID" value="HDR00077.1"/>
    <property type="molecule type" value="Genomic_DNA"/>
</dbReference>
<reference evidence="4" key="1">
    <citation type="journal article" date="2020" name="mSystems">
        <title>Genome- and Community-Level Interaction Insights into Carbon Utilization and Element Cycling Functions of Hydrothermarchaeota in Hydrothermal Sediment.</title>
        <authorList>
            <person name="Zhou Z."/>
            <person name="Liu Y."/>
            <person name="Xu W."/>
            <person name="Pan J."/>
            <person name="Luo Z.H."/>
            <person name="Li M."/>
        </authorList>
    </citation>
    <scope>NUCLEOTIDE SEQUENCE [LARGE SCALE GENOMIC DNA]</scope>
    <source>
        <strain evidence="4">SpSt-1182</strain>
    </source>
</reference>
<dbReference type="Pfam" id="PF13439">
    <property type="entry name" value="Glyco_transf_4"/>
    <property type="match status" value="1"/>
</dbReference>
<dbReference type="GO" id="GO:0009103">
    <property type="term" value="P:lipopolysaccharide biosynthetic process"/>
    <property type="evidence" value="ECO:0007669"/>
    <property type="project" value="TreeGrafter"/>
</dbReference>
<organism evidence="4">
    <name type="scientific">candidate division WOR-3 bacterium</name>
    <dbReference type="NCBI Taxonomy" id="2052148"/>
    <lineage>
        <taxon>Bacteria</taxon>
        <taxon>Bacteria division WOR-3</taxon>
    </lineage>
</organism>
<feature type="domain" description="Glycosyl transferase family 1" evidence="2">
    <location>
        <begin position="181"/>
        <end position="328"/>
    </location>
</feature>
<accession>A0A7V0T6W6</accession>
<protein>
    <submittedName>
        <fullName evidence="4">Glycosyltransferase family 1 protein</fullName>
    </submittedName>
</protein>
<evidence type="ECO:0000256" key="1">
    <source>
        <dbReference type="ARBA" id="ARBA00022679"/>
    </source>
</evidence>
<dbReference type="AlphaFoldDB" id="A0A7V0T6W6"/>
<name>A0A7V0T6W6_UNCW3</name>
<dbReference type="GO" id="GO:0016757">
    <property type="term" value="F:glycosyltransferase activity"/>
    <property type="evidence" value="ECO:0007669"/>
    <property type="project" value="InterPro"/>
</dbReference>
<dbReference type="Gene3D" id="3.40.50.2000">
    <property type="entry name" value="Glycogen Phosphorylase B"/>
    <property type="match status" value="1"/>
</dbReference>
<evidence type="ECO:0000259" key="3">
    <source>
        <dbReference type="Pfam" id="PF13439"/>
    </source>
</evidence>
<dbReference type="InterPro" id="IPR028098">
    <property type="entry name" value="Glyco_trans_4-like_N"/>
</dbReference>
<sequence>MLTRMIPNGDGLEFFLYSSRPVKESFDGELRIRECRGIEGTVGSYWLQQICPHWMSKDGIAVFWGQNYMLPLRLRRPCRRVLTLHDITGLLMPWTMPLQRRLNYRLHQQRAARASDCLVAVSQATSHLAEVCLGIPSHKLRVVLEGCDTRLAVPPHGFVDPGTAARARDLVRERFGLVPGYLLAVGTLEPRKDYGVLFRAVRSLRNAPTLVVVGGVGWRCRKILRELNALQAAGLAQHLGRVDDGELAALYRAAGLCINSSLYEGFGLPVVEAMACGCPVVCSWTSSLPEVGGDAARYFRPGDSAHLTRVLEGVLGNPEELQAMRAAGLRRAKLFSFERAADEMLEILREQGRNMRGC</sequence>
<dbReference type="Pfam" id="PF00534">
    <property type="entry name" value="Glycos_transf_1"/>
    <property type="match status" value="1"/>
</dbReference>
<dbReference type="PANTHER" id="PTHR46401:SF2">
    <property type="entry name" value="GLYCOSYLTRANSFERASE WBBK-RELATED"/>
    <property type="match status" value="1"/>
</dbReference>
<evidence type="ECO:0000313" key="4">
    <source>
        <dbReference type="EMBL" id="HDR00077.1"/>
    </source>
</evidence>
<dbReference type="InterPro" id="IPR001296">
    <property type="entry name" value="Glyco_trans_1"/>
</dbReference>
<feature type="domain" description="Glycosyltransferase subfamily 4-like N-terminal" evidence="3">
    <location>
        <begin position="69"/>
        <end position="149"/>
    </location>
</feature>
<dbReference type="SUPFAM" id="SSF53756">
    <property type="entry name" value="UDP-Glycosyltransferase/glycogen phosphorylase"/>
    <property type="match status" value="1"/>
</dbReference>
<evidence type="ECO:0000259" key="2">
    <source>
        <dbReference type="Pfam" id="PF00534"/>
    </source>
</evidence>
<keyword evidence="1" id="KW-0808">Transferase</keyword>
<dbReference type="Proteomes" id="UP000885672">
    <property type="component" value="Unassembled WGS sequence"/>
</dbReference>
<gene>
    <name evidence="4" type="ORF">ENN51_07335</name>
</gene>
<dbReference type="CDD" id="cd03809">
    <property type="entry name" value="GT4_MtfB-like"/>
    <property type="match status" value="1"/>
</dbReference>
<dbReference type="PANTHER" id="PTHR46401">
    <property type="entry name" value="GLYCOSYLTRANSFERASE WBBK-RELATED"/>
    <property type="match status" value="1"/>
</dbReference>
<comment type="caution">
    <text evidence="4">The sequence shown here is derived from an EMBL/GenBank/DDBJ whole genome shotgun (WGS) entry which is preliminary data.</text>
</comment>
<proteinExistence type="predicted"/>